<name>A0AAP3V077_9PROT</name>
<dbReference type="InterPro" id="IPR050678">
    <property type="entry name" value="DNA_Partitioning_ATPase"/>
</dbReference>
<accession>A0AAP3V077</accession>
<dbReference type="CDD" id="cd02042">
    <property type="entry name" value="ParAB_family"/>
    <property type="match status" value="1"/>
</dbReference>
<dbReference type="Proteomes" id="UP001301140">
    <property type="component" value="Unassembled WGS sequence"/>
</dbReference>
<dbReference type="SUPFAM" id="SSF52540">
    <property type="entry name" value="P-loop containing nucleoside triphosphate hydrolases"/>
    <property type="match status" value="1"/>
</dbReference>
<proteinExistence type="predicted"/>
<keyword evidence="3" id="KW-1185">Reference proteome</keyword>
<evidence type="ECO:0000313" key="3">
    <source>
        <dbReference type="Proteomes" id="UP001301140"/>
    </source>
</evidence>
<dbReference type="Gene3D" id="3.40.50.300">
    <property type="entry name" value="P-loop containing nucleotide triphosphate hydrolases"/>
    <property type="match status" value="1"/>
</dbReference>
<dbReference type="AlphaFoldDB" id="A0AAP3V077"/>
<feature type="domain" description="CobQ/CobB/MinD/ParA nucleotide binding" evidence="1">
    <location>
        <begin position="4"/>
        <end position="156"/>
    </location>
</feature>
<dbReference type="EMBL" id="JARGEQ010000073">
    <property type="protein sequence ID" value="MDF1586181.1"/>
    <property type="molecule type" value="Genomic_DNA"/>
</dbReference>
<dbReference type="Pfam" id="PF01656">
    <property type="entry name" value="CbiA"/>
    <property type="match status" value="1"/>
</dbReference>
<reference evidence="2 3" key="1">
    <citation type="submission" date="2023-03" db="EMBL/GenBank/DDBJ databases">
        <title>YIM 152171 draft genome.</title>
        <authorList>
            <person name="Yang Z."/>
        </authorList>
    </citation>
    <scope>NUCLEOTIDE SEQUENCE [LARGE SCALE GENOMIC DNA]</scope>
    <source>
        <strain evidence="2 3">YIM 152171</strain>
    </source>
</reference>
<gene>
    <name evidence="2" type="ORF">PZ740_07265</name>
</gene>
<dbReference type="PANTHER" id="PTHR13696">
    <property type="entry name" value="P-LOOP CONTAINING NUCLEOSIDE TRIPHOSPHATE HYDROLASE"/>
    <property type="match status" value="1"/>
</dbReference>
<evidence type="ECO:0000313" key="2">
    <source>
        <dbReference type="EMBL" id="MDF1586181.1"/>
    </source>
</evidence>
<dbReference type="RefSeq" id="WP_327788597.1">
    <property type="nucleotide sequence ID" value="NZ_JARGEQ010000073.1"/>
</dbReference>
<protein>
    <submittedName>
        <fullName evidence="2">ParA family protein</fullName>
    </submittedName>
</protein>
<dbReference type="PIRSF" id="PIRSF009320">
    <property type="entry name" value="Nuc_binding_HP_1000"/>
    <property type="match status" value="1"/>
</dbReference>
<organism evidence="2 3">
    <name type="scientific">Marinimicrococcus flavescens</name>
    <dbReference type="NCBI Taxonomy" id="3031815"/>
    <lineage>
        <taxon>Bacteria</taxon>
        <taxon>Pseudomonadati</taxon>
        <taxon>Pseudomonadota</taxon>
        <taxon>Alphaproteobacteria</taxon>
        <taxon>Geminicoccales</taxon>
        <taxon>Geminicoccaceae</taxon>
        <taxon>Marinimicrococcus</taxon>
    </lineage>
</organism>
<comment type="caution">
    <text evidence="2">The sequence shown here is derived from an EMBL/GenBank/DDBJ whole genome shotgun (WGS) entry which is preliminary data.</text>
</comment>
<dbReference type="InterPro" id="IPR002586">
    <property type="entry name" value="CobQ/CobB/MinD/ParA_Nub-bd_dom"/>
</dbReference>
<evidence type="ECO:0000259" key="1">
    <source>
        <dbReference type="Pfam" id="PF01656"/>
    </source>
</evidence>
<dbReference type="PANTHER" id="PTHR13696:SF96">
    <property type="entry name" value="COBQ_COBB_MIND_PARA NUCLEOTIDE BINDING DOMAIN-CONTAINING PROTEIN"/>
    <property type="match status" value="1"/>
</dbReference>
<dbReference type="InterPro" id="IPR027417">
    <property type="entry name" value="P-loop_NTPase"/>
</dbReference>
<sequence length="215" mass="22752">MRVIVLVTQKGGSGKTTLCLNLAVAGEAAGARCLILDLDPQATAEAWYHDREAATPRLVRATAGDLPRALEAARAQGFSHVLVDTPGRDEPSVAAAIRAADFCVVPCRPTPADMKATPATMATIRRLAKPAAFVLTQTPPRGFRIREAEIGLQVLGPVAPVGVVARNAFQDAQGAGLGIVEFEPDGKGAEEIRALWAWLESRLEKIGHEPQAHLA</sequence>